<dbReference type="Pfam" id="PF07687">
    <property type="entry name" value="M20_dimer"/>
    <property type="match status" value="1"/>
</dbReference>
<organism evidence="7 8">
    <name type="scientific">Lancefieldella parvula</name>
    <dbReference type="NCBI Taxonomy" id="1382"/>
    <lineage>
        <taxon>Bacteria</taxon>
        <taxon>Bacillati</taxon>
        <taxon>Actinomycetota</taxon>
        <taxon>Coriobacteriia</taxon>
        <taxon>Coriobacteriales</taxon>
        <taxon>Atopobiaceae</taxon>
        <taxon>Lancefieldella</taxon>
    </lineage>
</organism>
<evidence type="ECO:0000313" key="7">
    <source>
        <dbReference type="EMBL" id="MBF4803090.1"/>
    </source>
</evidence>
<dbReference type="AlphaFoldDB" id="A0A9D6AEN6"/>
<dbReference type="InterPro" id="IPR002933">
    <property type="entry name" value="Peptidase_M20"/>
</dbReference>
<keyword evidence="3" id="KW-0479">Metal-binding</keyword>
<evidence type="ECO:0000256" key="3">
    <source>
        <dbReference type="ARBA" id="ARBA00022723"/>
    </source>
</evidence>
<comment type="caution">
    <text evidence="7">The sequence shown here is derived from an EMBL/GenBank/DDBJ whole genome shotgun (WGS) entry which is preliminary data.</text>
</comment>
<dbReference type="EMBL" id="JABZGU010000101">
    <property type="protein sequence ID" value="MBF4803090.1"/>
    <property type="molecule type" value="Genomic_DNA"/>
</dbReference>
<dbReference type="GO" id="GO:0046872">
    <property type="term" value="F:metal ion binding"/>
    <property type="evidence" value="ECO:0007669"/>
    <property type="project" value="UniProtKB-KW"/>
</dbReference>
<dbReference type="GO" id="GO:0006508">
    <property type="term" value="P:proteolysis"/>
    <property type="evidence" value="ECO:0007669"/>
    <property type="project" value="UniProtKB-KW"/>
</dbReference>
<dbReference type="Proteomes" id="UP000787322">
    <property type="component" value="Unassembled WGS sequence"/>
</dbReference>
<dbReference type="InterPro" id="IPR011650">
    <property type="entry name" value="Peptidase_M20_dimer"/>
</dbReference>
<dbReference type="PANTHER" id="PTHR45962:SF1">
    <property type="entry name" value="N-FATTY-ACYL-AMINO ACID SYNTHASE_HYDROLASE PM20D1"/>
    <property type="match status" value="1"/>
</dbReference>
<dbReference type="SUPFAM" id="SSF55031">
    <property type="entry name" value="Bacterial exopeptidase dimerisation domain"/>
    <property type="match status" value="1"/>
</dbReference>
<keyword evidence="4" id="KW-0378">Hydrolase</keyword>
<dbReference type="PANTHER" id="PTHR45962">
    <property type="entry name" value="N-FATTY-ACYL-AMINO ACID SYNTHASE/HYDROLASE PM20D1"/>
    <property type="match status" value="1"/>
</dbReference>
<dbReference type="PROSITE" id="PS00758">
    <property type="entry name" value="ARGE_DAPE_CPG2_1"/>
    <property type="match status" value="1"/>
</dbReference>
<dbReference type="GO" id="GO:0008233">
    <property type="term" value="F:peptidase activity"/>
    <property type="evidence" value="ECO:0007669"/>
    <property type="project" value="UniProtKB-KW"/>
</dbReference>
<dbReference type="Gene3D" id="3.30.70.360">
    <property type="match status" value="1"/>
</dbReference>
<accession>A0A9D6AEN6</accession>
<reference evidence="7" key="1">
    <citation type="submission" date="2020-04" db="EMBL/GenBank/DDBJ databases">
        <title>Deep metagenomics examines the oral microbiome during advanced dental caries in children, revealing novel taxa and co-occurrences with host molecules.</title>
        <authorList>
            <person name="Baker J.L."/>
            <person name="Morton J.T."/>
            <person name="Dinis M."/>
            <person name="Alvarez R."/>
            <person name="Tran N.C."/>
            <person name="Knight R."/>
            <person name="Edlund A."/>
        </authorList>
    </citation>
    <scope>NUCLEOTIDE SEQUENCE</scope>
    <source>
        <strain evidence="7">JCVI_3_bin.11</strain>
    </source>
</reference>
<comment type="similarity">
    <text evidence="1">Belongs to the peptidase M20A family.</text>
</comment>
<dbReference type="InterPro" id="IPR001261">
    <property type="entry name" value="ArgE/DapE_CS"/>
</dbReference>
<sequence length="465" mass="50479">MNIYDHFAHEDEYPELNIEAMSERLAKALSFKTVYTDAETTDWSQFDGLQQHIVDSFPYVMTAASNVEVVGHSLLIEIPGSNHELPALMLIAHQDVVPVVPGTEDAWTHDPFGGDVDDTYIWGRGALDIKDMLMGELEALEFLLSQGFSPRRSIYLAFGEDEEVLSHGATKLAEVMASREIRAACLLDEGTTTFFDGSAYGAPEATVADICISQKGFLNVKLTATGHGGHSSNPFGGTSLEHLSCALAALSKAKPQPELNDIVKETFKVLAPEITEEPFASQVHDVDTNADKIALAAAQIKELYPFVTTTYAFNMLEGSSSAANVMPGNVSATINIRLLPGVSVSKTVEHIKQVVAQVDSSIEVEALHSTPAGRIDSPAGAGYQELKAIMEHYHPGVTFVPSFVCGGTDSVRYEGICDSILRICPFRPTPEDEANGVHGIDERIEKRVYAQGVRVLVSFVKQMCE</sequence>
<proteinExistence type="inferred from homology"/>
<dbReference type="Gene3D" id="1.10.150.900">
    <property type="match status" value="1"/>
</dbReference>
<protein>
    <submittedName>
        <fullName evidence="7">M20/M25/M40 family metallo-hydrolase</fullName>
    </submittedName>
</protein>
<keyword evidence="5" id="KW-0862">Zinc</keyword>
<evidence type="ECO:0000256" key="5">
    <source>
        <dbReference type="ARBA" id="ARBA00022833"/>
    </source>
</evidence>
<name>A0A9D6AEN6_9ACTN</name>
<dbReference type="Gene3D" id="3.40.630.10">
    <property type="entry name" value="Zn peptidases"/>
    <property type="match status" value="1"/>
</dbReference>
<dbReference type="Pfam" id="PF01546">
    <property type="entry name" value="Peptidase_M20"/>
    <property type="match status" value="1"/>
</dbReference>
<evidence type="ECO:0000256" key="4">
    <source>
        <dbReference type="ARBA" id="ARBA00022801"/>
    </source>
</evidence>
<dbReference type="InterPro" id="IPR047177">
    <property type="entry name" value="Pept_M20A"/>
</dbReference>
<keyword evidence="2" id="KW-0645">Protease</keyword>
<gene>
    <name evidence="7" type="ORF">HXK24_04660</name>
</gene>
<evidence type="ECO:0000256" key="2">
    <source>
        <dbReference type="ARBA" id="ARBA00022670"/>
    </source>
</evidence>
<feature type="domain" description="Peptidase M20 dimerisation" evidence="6">
    <location>
        <begin position="212"/>
        <end position="358"/>
    </location>
</feature>
<evidence type="ECO:0000256" key="1">
    <source>
        <dbReference type="ARBA" id="ARBA00006247"/>
    </source>
</evidence>
<dbReference type="SUPFAM" id="SSF53187">
    <property type="entry name" value="Zn-dependent exopeptidases"/>
    <property type="match status" value="1"/>
</dbReference>
<evidence type="ECO:0000259" key="6">
    <source>
        <dbReference type="Pfam" id="PF07687"/>
    </source>
</evidence>
<dbReference type="InterPro" id="IPR036264">
    <property type="entry name" value="Bact_exopeptidase_dim_dom"/>
</dbReference>
<evidence type="ECO:0000313" key="8">
    <source>
        <dbReference type="Proteomes" id="UP000787322"/>
    </source>
</evidence>